<dbReference type="InterPro" id="IPR016161">
    <property type="entry name" value="Ald_DH/histidinol_DH"/>
</dbReference>
<dbReference type="OrthoDB" id="9812625at2"/>
<evidence type="ECO:0000256" key="2">
    <source>
        <dbReference type="ARBA" id="ARBA00023002"/>
    </source>
</evidence>
<dbReference type="Gene3D" id="3.40.605.10">
    <property type="entry name" value="Aldehyde Dehydrogenase, Chain A, domain 1"/>
    <property type="match status" value="1"/>
</dbReference>
<dbReference type="InterPro" id="IPR029510">
    <property type="entry name" value="Ald_DH_CS_GLU"/>
</dbReference>
<dbReference type="GO" id="GO:0016620">
    <property type="term" value="F:oxidoreductase activity, acting on the aldehyde or oxo group of donors, NAD or NADP as acceptor"/>
    <property type="evidence" value="ECO:0007669"/>
    <property type="project" value="InterPro"/>
</dbReference>
<dbReference type="RefSeq" id="WP_100164572.1">
    <property type="nucleotide sequence ID" value="NZ_PGTB01000181.1"/>
</dbReference>
<dbReference type="FunFam" id="3.40.309.10:FF:000009">
    <property type="entry name" value="Aldehyde dehydrogenase A"/>
    <property type="match status" value="1"/>
</dbReference>
<organism evidence="6 7">
    <name type="scientific">Pseudooceanicola lipolyticus</name>
    <dbReference type="NCBI Taxonomy" id="2029104"/>
    <lineage>
        <taxon>Bacteria</taxon>
        <taxon>Pseudomonadati</taxon>
        <taxon>Pseudomonadota</taxon>
        <taxon>Alphaproteobacteria</taxon>
        <taxon>Rhodobacterales</taxon>
        <taxon>Paracoccaceae</taxon>
        <taxon>Pseudooceanicola</taxon>
    </lineage>
</organism>
<dbReference type="InterPro" id="IPR015590">
    <property type="entry name" value="Aldehyde_DH_dom"/>
</dbReference>
<reference evidence="6 7" key="1">
    <citation type="journal article" date="2018" name="Int. J. Syst. Evol. Microbiol.">
        <title>Pseudooceanicola lipolyticus sp. nov., a marine alphaproteobacterium, reclassification of Oceanicola flagellatus as Pseudooceanicola flagellatus comb. nov. and emended description of the genus Pseudooceanicola.</title>
        <authorList>
            <person name="Huang M.-M."/>
            <person name="Guo L.-L."/>
            <person name="Wu Y.-H."/>
            <person name="Lai Q.-L."/>
            <person name="Shao Z.-Z."/>
            <person name="Wang C.-S."/>
            <person name="Wu M."/>
            <person name="Xu X.-W."/>
        </authorList>
    </citation>
    <scope>NUCLEOTIDE SEQUENCE [LARGE SCALE GENOMIC DNA]</scope>
    <source>
        <strain evidence="6 7">157</strain>
    </source>
</reference>
<dbReference type="PROSITE" id="PS00687">
    <property type="entry name" value="ALDEHYDE_DEHYDR_GLU"/>
    <property type="match status" value="1"/>
</dbReference>
<evidence type="ECO:0000313" key="6">
    <source>
        <dbReference type="EMBL" id="PJE34446.1"/>
    </source>
</evidence>
<dbReference type="CDD" id="cd07102">
    <property type="entry name" value="ALDH_EDX86601"/>
    <property type="match status" value="1"/>
</dbReference>
<dbReference type="PANTHER" id="PTHR11699">
    <property type="entry name" value="ALDEHYDE DEHYDROGENASE-RELATED"/>
    <property type="match status" value="1"/>
</dbReference>
<gene>
    <name evidence="6" type="ORF">CVM52_22250</name>
</gene>
<dbReference type="Gene3D" id="3.40.309.10">
    <property type="entry name" value="Aldehyde Dehydrogenase, Chain A, domain 2"/>
    <property type="match status" value="1"/>
</dbReference>
<evidence type="ECO:0000259" key="5">
    <source>
        <dbReference type="Pfam" id="PF00171"/>
    </source>
</evidence>
<dbReference type="EMBL" id="PGTB01000181">
    <property type="protein sequence ID" value="PJE34446.1"/>
    <property type="molecule type" value="Genomic_DNA"/>
</dbReference>
<evidence type="ECO:0000256" key="1">
    <source>
        <dbReference type="ARBA" id="ARBA00009986"/>
    </source>
</evidence>
<dbReference type="InterPro" id="IPR016162">
    <property type="entry name" value="Ald_DH_N"/>
</dbReference>
<proteinExistence type="inferred from homology"/>
<evidence type="ECO:0000256" key="4">
    <source>
        <dbReference type="RuleBase" id="RU003345"/>
    </source>
</evidence>
<dbReference type="Pfam" id="PF00171">
    <property type="entry name" value="Aldedh"/>
    <property type="match status" value="1"/>
</dbReference>
<protein>
    <submittedName>
        <fullName evidence="6">Aldehyde dehydrogenase</fullName>
    </submittedName>
</protein>
<sequence length="430" mass="46144">VERASAAQRAWAARPLAERIELVMQGVARLGEMNDEVVPELARMMGRPVRYGGEFGGVNERASYMAQIAEQGLAPIEVEDSGKFRRLIRREPHGVVLIIAPWNYPYMTAINGVAPALIAGNAVILKHATQTLLVGERMARAFHAAGVPEEVFQNLFLGHDTTAQLIAAKSFGFVNFTGSVGAGQAIERAAAGTFTGLGLELGGKDPGYVMEDADVQAAADTLIDGAMFNSGQCCCGIERIYVHEALFDDFLAKAVDIVKGYRLGNPLDPETTLGPMAHKRFADLVRAQTEAAVAAGATPHIPVFDSDDGGTYLTPQILTDVSHDMRVMREESFGPVVGIMPVTSDAEALALMNDSEFGLTASLWTQDPDRAEALGAQIETGTVFMNRADYLDPALCWTGCKSTGKGGSLSLIGYHNLTRPKSYHLKKVTT</sequence>
<dbReference type="AlphaFoldDB" id="A0A2M8IV86"/>
<name>A0A2M8IV86_9RHOB</name>
<keyword evidence="2 4" id="KW-0560">Oxidoreductase</keyword>
<dbReference type="Proteomes" id="UP000231553">
    <property type="component" value="Unassembled WGS sequence"/>
</dbReference>
<keyword evidence="7" id="KW-1185">Reference proteome</keyword>
<accession>A0A2M8IV86</accession>
<feature type="active site" evidence="3">
    <location>
        <position position="200"/>
    </location>
</feature>
<feature type="domain" description="Aldehyde dehydrogenase" evidence="5">
    <location>
        <begin position="1"/>
        <end position="422"/>
    </location>
</feature>
<dbReference type="SUPFAM" id="SSF53720">
    <property type="entry name" value="ALDH-like"/>
    <property type="match status" value="1"/>
</dbReference>
<feature type="non-terminal residue" evidence="6">
    <location>
        <position position="1"/>
    </location>
</feature>
<comment type="similarity">
    <text evidence="1 4">Belongs to the aldehyde dehydrogenase family.</text>
</comment>
<dbReference type="InterPro" id="IPR016163">
    <property type="entry name" value="Ald_DH_C"/>
</dbReference>
<evidence type="ECO:0000313" key="7">
    <source>
        <dbReference type="Proteomes" id="UP000231553"/>
    </source>
</evidence>
<evidence type="ECO:0000256" key="3">
    <source>
        <dbReference type="PROSITE-ProRule" id="PRU10007"/>
    </source>
</evidence>
<comment type="caution">
    <text evidence="6">The sequence shown here is derived from an EMBL/GenBank/DDBJ whole genome shotgun (WGS) entry which is preliminary data.</text>
</comment>